<name>A0A7G1KGV1_9NOCA</name>
<evidence type="ECO:0000313" key="1">
    <source>
        <dbReference type="EMBL" id="BCK54355.1"/>
    </source>
</evidence>
<proteinExistence type="predicted"/>
<gene>
    <name evidence="1" type="ORF">NWFMUON74_21270</name>
</gene>
<evidence type="ECO:0000313" key="2">
    <source>
        <dbReference type="Proteomes" id="UP000516173"/>
    </source>
</evidence>
<dbReference type="KEGG" id="nwl:NWFMUON74_21270"/>
<accession>A0A7G1KGV1</accession>
<dbReference type="GeneID" id="80346687"/>
<dbReference type="AlphaFoldDB" id="A0A7G1KGV1"/>
<protein>
    <submittedName>
        <fullName evidence="1">Uncharacterized protein</fullName>
    </submittedName>
</protein>
<dbReference type="RefSeq" id="WP_187687627.1">
    <property type="nucleotide sequence ID" value="NZ_AP023396.1"/>
</dbReference>
<dbReference type="EMBL" id="AP023396">
    <property type="protein sequence ID" value="BCK54355.1"/>
    <property type="molecule type" value="Genomic_DNA"/>
</dbReference>
<sequence length="51" mass="5632">MPDFAVTTAVLLGFLACALALRILATAQRRPRATERVARDGRRATRAMMDE</sequence>
<reference evidence="1 2" key="1">
    <citation type="submission" date="2020-08" db="EMBL/GenBank/DDBJ databases">
        <title>Genome Sequencing of Nocardia wallacei strain FMUON74 and assembly.</title>
        <authorList>
            <person name="Toyokawa M."/>
            <person name="Uesaka K."/>
        </authorList>
    </citation>
    <scope>NUCLEOTIDE SEQUENCE [LARGE SCALE GENOMIC DNA]</scope>
    <source>
        <strain evidence="1 2">FMUON74</strain>
    </source>
</reference>
<keyword evidence="2" id="KW-1185">Reference proteome</keyword>
<dbReference type="Proteomes" id="UP000516173">
    <property type="component" value="Chromosome"/>
</dbReference>
<organism evidence="1 2">
    <name type="scientific">Nocardia wallacei</name>
    <dbReference type="NCBI Taxonomy" id="480035"/>
    <lineage>
        <taxon>Bacteria</taxon>
        <taxon>Bacillati</taxon>
        <taxon>Actinomycetota</taxon>
        <taxon>Actinomycetes</taxon>
        <taxon>Mycobacteriales</taxon>
        <taxon>Nocardiaceae</taxon>
        <taxon>Nocardia</taxon>
    </lineage>
</organism>